<comment type="cofactor">
    <cofactor evidence="1 7">
        <name>a divalent metal cation</name>
        <dbReference type="ChEBI" id="CHEBI:60240"/>
    </cofactor>
</comment>
<dbReference type="GO" id="GO:0110155">
    <property type="term" value="P:NAD-cap decapping"/>
    <property type="evidence" value="ECO:0007669"/>
    <property type="project" value="TreeGrafter"/>
</dbReference>
<sequence length="374" mass="43015">MTTSAFPLKPLHRFAGQNSAVRQPQEITCFSYDSSHKLRLDSSSLRYYYTPELNVPLSEGFETFIKHDDSVDEHLDSLLEALIDLERRTGRKCSADIVTWRGMMTKFMSLPFNMRDGFEMLATKFQDTIFIEEHHAYRQRTQGPTNKRGEIMSFWGYKFETLSTLPSPWDDCPRSLIESRTSEVVSNEAQFCSIVKTGFGPVRLILGGEVDAAWDARLPPPLHPSLDDPNPQPPTTIQHNYVELKTSKEIMNQRDDVAFERKLQKFWAQSFLLGVGRVLVGFRDDDGILRSVREFDTQSIPTIAKRSGRNLWDGKLSIDFTTSVLKWILETVVDDGVWLIRHRENGQVLEVERTDRSTFLSESFVKWRTGNSFS</sequence>
<evidence type="ECO:0000256" key="2">
    <source>
        <dbReference type="ARBA" id="ARBA00006562"/>
    </source>
</evidence>
<dbReference type="GO" id="GO:0005634">
    <property type="term" value="C:nucleus"/>
    <property type="evidence" value="ECO:0007669"/>
    <property type="project" value="UniProtKB-SubCell"/>
</dbReference>
<proteinExistence type="inferred from homology"/>
<dbReference type="FunCoup" id="A0A5J5F3Z5">
    <property type="interactions" value="672"/>
</dbReference>
<keyword evidence="7" id="KW-0539">Nucleus</keyword>
<keyword evidence="7" id="KW-0694">RNA-binding</keyword>
<dbReference type="EMBL" id="VXIS01000039">
    <property type="protein sequence ID" value="KAA8911096.1"/>
    <property type="molecule type" value="Genomic_DNA"/>
</dbReference>
<comment type="catalytic activity">
    <reaction evidence="3">
        <text>a 5'-end (N(7)-methyl 5'-triphosphoguanosine)-ribonucleoside-ribonucleotide in mRNA + H2O = a (N(7)-methyl 5'-triphosphoguanosine)-nucleoside + a 5'-end phospho-ribonucleoside in mRNA + H(+)</text>
        <dbReference type="Rhea" id="RHEA:66928"/>
        <dbReference type="Rhea" id="RHEA-COMP:15692"/>
        <dbReference type="Rhea" id="RHEA-COMP:17313"/>
        <dbReference type="ChEBI" id="CHEBI:15377"/>
        <dbReference type="ChEBI" id="CHEBI:15378"/>
        <dbReference type="ChEBI" id="CHEBI:138282"/>
        <dbReference type="ChEBI" id="CHEBI:172876"/>
        <dbReference type="ChEBI" id="CHEBI:172877"/>
    </reaction>
    <physiologicalReaction direction="left-to-right" evidence="3">
        <dbReference type="Rhea" id="RHEA:66929"/>
    </physiologicalReaction>
</comment>
<evidence type="ECO:0000256" key="5">
    <source>
        <dbReference type="ARBA" id="ARBA00046211"/>
    </source>
</evidence>
<feature type="domain" description="RAI1-like" evidence="8">
    <location>
        <begin position="22"/>
        <end position="364"/>
    </location>
</feature>
<keyword evidence="7" id="KW-0479">Metal-binding</keyword>
<reference evidence="9 10" key="1">
    <citation type="submission" date="2019-09" db="EMBL/GenBank/DDBJ databases">
        <title>Draft genome of the ectomycorrhizal ascomycete Sphaerosporella brunnea.</title>
        <authorList>
            <consortium name="DOE Joint Genome Institute"/>
            <person name="Benucci G.M."/>
            <person name="Marozzi G."/>
            <person name="Antonielli L."/>
            <person name="Sanchez S."/>
            <person name="Marco P."/>
            <person name="Wang X."/>
            <person name="Falini L.B."/>
            <person name="Barry K."/>
            <person name="Haridas S."/>
            <person name="Lipzen A."/>
            <person name="Labutti K."/>
            <person name="Grigoriev I.V."/>
            <person name="Murat C."/>
            <person name="Martin F."/>
            <person name="Albertini E."/>
            <person name="Donnini D."/>
            <person name="Bonito G."/>
        </authorList>
    </citation>
    <scope>NUCLEOTIDE SEQUENCE [LARGE SCALE GENOMIC DNA]</scope>
    <source>
        <strain evidence="9 10">Sb_GMNB300</strain>
    </source>
</reference>
<dbReference type="Proteomes" id="UP000326924">
    <property type="component" value="Unassembled WGS sequence"/>
</dbReference>
<dbReference type="GO" id="GO:0034353">
    <property type="term" value="F:mRNA 5'-diphosphatase activity"/>
    <property type="evidence" value="ECO:0007669"/>
    <property type="project" value="TreeGrafter"/>
</dbReference>
<protein>
    <recommendedName>
        <fullName evidence="7">Decapping nuclease</fullName>
        <ecNumber evidence="7">3.6.1.-</ecNumber>
    </recommendedName>
</protein>
<evidence type="ECO:0000256" key="7">
    <source>
        <dbReference type="RuleBase" id="RU367113"/>
    </source>
</evidence>
<comment type="caution">
    <text evidence="9">The sequence shown here is derived from an EMBL/GenBank/DDBJ whole genome shotgun (WGS) entry which is preliminary data.</text>
</comment>
<dbReference type="GO" id="GO:0003723">
    <property type="term" value="F:RNA binding"/>
    <property type="evidence" value="ECO:0007669"/>
    <property type="project" value="UniProtKB-KW"/>
</dbReference>
<dbReference type="InParanoid" id="A0A5J5F3Z5"/>
<comment type="subcellular location">
    <subcellularLocation>
        <location evidence="7">Nucleus</location>
    </subcellularLocation>
</comment>
<keyword evidence="10" id="KW-1185">Reference proteome</keyword>
<dbReference type="PANTHER" id="PTHR12395:SF9">
    <property type="entry name" value="DECAPPING AND EXORIBONUCLEASE PROTEIN"/>
    <property type="match status" value="1"/>
</dbReference>
<keyword evidence="7" id="KW-0547">Nucleotide-binding</keyword>
<keyword evidence="7" id="KW-0540">Nuclease</keyword>
<evidence type="ECO:0000256" key="6">
    <source>
        <dbReference type="ARBA" id="ARBA00048124"/>
    </source>
</evidence>
<evidence type="ECO:0000313" key="9">
    <source>
        <dbReference type="EMBL" id="KAA8911096.1"/>
    </source>
</evidence>
<organism evidence="9 10">
    <name type="scientific">Sphaerosporella brunnea</name>
    <dbReference type="NCBI Taxonomy" id="1250544"/>
    <lineage>
        <taxon>Eukaryota</taxon>
        <taxon>Fungi</taxon>
        <taxon>Dikarya</taxon>
        <taxon>Ascomycota</taxon>
        <taxon>Pezizomycotina</taxon>
        <taxon>Pezizomycetes</taxon>
        <taxon>Pezizales</taxon>
        <taxon>Pyronemataceae</taxon>
        <taxon>Sphaerosporella</taxon>
    </lineage>
</organism>
<comment type="similarity">
    <text evidence="2 7">Belongs to the DXO/Dom3Z family.</text>
</comment>
<dbReference type="PANTHER" id="PTHR12395">
    <property type="entry name" value="DOM-3 RELATED"/>
    <property type="match status" value="1"/>
</dbReference>
<comment type="catalytic activity">
    <reaction evidence="6">
        <text>a 5'-end NAD(+)-phospho-ribonucleoside in mRNA + H2O = a 5'-end phospho-ribonucleoside in mRNA + NAD(+) + H(+)</text>
        <dbReference type="Rhea" id="RHEA:60880"/>
        <dbReference type="Rhea" id="RHEA-COMP:15692"/>
        <dbReference type="Rhea" id="RHEA-COMP:15698"/>
        <dbReference type="ChEBI" id="CHEBI:15377"/>
        <dbReference type="ChEBI" id="CHEBI:15378"/>
        <dbReference type="ChEBI" id="CHEBI:57540"/>
        <dbReference type="ChEBI" id="CHEBI:138282"/>
        <dbReference type="ChEBI" id="CHEBI:144029"/>
    </reaction>
    <physiologicalReaction direction="left-to-right" evidence="6">
        <dbReference type="Rhea" id="RHEA:60881"/>
    </physiologicalReaction>
</comment>
<evidence type="ECO:0000313" key="10">
    <source>
        <dbReference type="Proteomes" id="UP000326924"/>
    </source>
</evidence>
<dbReference type="InterPro" id="IPR039039">
    <property type="entry name" value="RAI1-like_fam"/>
</dbReference>
<accession>A0A5J5F3Z5</accession>
<keyword evidence="7" id="KW-0378">Hydrolase</keyword>
<name>A0A5J5F3Z5_9PEZI</name>
<evidence type="ECO:0000256" key="4">
    <source>
        <dbReference type="ARBA" id="ARBA00044692"/>
    </source>
</evidence>
<comment type="catalytic activity">
    <reaction evidence="4">
        <text>a 5'-end triphospho-ribonucleoside in mRNA + H2O = a 5'-end phospho-ribonucleoside in mRNA + diphosphate + H(+)</text>
        <dbReference type="Rhea" id="RHEA:78683"/>
        <dbReference type="Rhea" id="RHEA-COMP:15692"/>
        <dbReference type="Rhea" id="RHEA-COMP:17164"/>
        <dbReference type="ChEBI" id="CHEBI:15377"/>
        <dbReference type="ChEBI" id="CHEBI:15378"/>
        <dbReference type="ChEBI" id="CHEBI:33019"/>
        <dbReference type="ChEBI" id="CHEBI:138282"/>
        <dbReference type="ChEBI" id="CHEBI:167618"/>
    </reaction>
    <physiologicalReaction direction="left-to-right" evidence="4">
        <dbReference type="Rhea" id="RHEA:78684"/>
    </physiologicalReaction>
</comment>
<evidence type="ECO:0000259" key="8">
    <source>
        <dbReference type="Pfam" id="PF08652"/>
    </source>
</evidence>
<evidence type="ECO:0000256" key="1">
    <source>
        <dbReference type="ARBA" id="ARBA00001968"/>
    </source>
</evidence>
<gene>
    <name evidence="9" type="ORF">FN846DRAFT_774297</name>
</gene>
<dbReference type="AlphaFoldDB" id="A0A5J5F3Z5"/>
<dbReference type="OrthoDB" id="5853397at2759"/>
<dbReference type="GO" id="GO:0005829">
    <property type="term" value="C:cytosol"/>
    <property type="evidence" value="ECO:0007669"/>
    <property type="project" value="TreeGrafter"/>
</dbReference>
<dbReference type="GO" id="GO:0046872">
    <property type="term" value="F:metal ion binding"/>
    <property type="evidence" value="ECO:0007669"/>
    <property type="project" value="UniProtKB-KW"/>
</dbReference>
<dbReference type="GO" id="GO:0000956">
    <property type="term" value="P:nuclear-transcribed mRNA catabolic process"/>
    <property type="evidence" value="ECO:0007669"/>
    <property type="project" value="TreeGrafter"/>
</dbReference>
<dbReference type="GO" id="GO:0004518">
    <property type="term" value="F:nuclease activity"/>
    <property type="evidence" value="ECO:0007669"/>
    <property type="project" value="UniProtKB-KW"/>
</dbReference>
<dbReference type="InterPro" id="IPR013961">
    <property type="entry name" value="RAI1"/>
</dbReference>
<evidence type="ECO:0000256" key="3">
    <source>
        <dbReference type="ARBA" id="ARBA00044676"/>
    </source>
</evidence>
<dbReference type="Pfam" id="PF08652">
    <property type="entry name" value="RAI1"/>
    <property type="match status" value="1"/>
</dbReference>
<comment type="function">
    <text evidence="5">Decapping enzyme for NAD-capped RNAs: specifically hydrolyzes the nicotinamide adenine dinucleotide (NAD) cap from a subset of RNAs by removing the entire NAD moiety from the 5'-end of an NAD-capped RNA. The NAD-cap is present at the 5'-end of some RNAs and snoRNAs. In contrast to the canonical 5'-end N7 methylguanosine (m7G) cap, the NAD cap promotes mRNA decay. Also acts as a non-canonical decapping enzyme that removes the entire cap structure of m7G capped or incompletely capped RNAs. Has decapping activity toward incomplete 5'-end m7G cap mRNAs such as unmethylated 5'-end-capped RNA (cap0), while it has no activity toward 2'-O-ribose methylated m7G cap (cap1). Also possesses RNA 5'-pyrophosphohydrolase activity by hydrolyzing the 5'-end triphosphate to release pyrophosphates. Stimulates exoribonuclease activity of Rat1, allowing it to degrade RNAs with stable secondary structure more effectively.</text>
</comment>
<dbReference type="EC" id="3.6.1.-" evidence="7"/>
<dbReference type="GO" id="GO:0000166">
    <property type="term" value="F:nucleotide binding"/>
    <property type="evidence" value="ECO:0007669"/>
    <property type="project" value="UniProtKB-KW"/>
</dbReference>